<comment type="cofactor">
    <cofactor evidence="14">
        <name>Zn(2+)</name>
        <dbReference type="ChEBI" id="CHEBI:29105"/>
    </cofactor>
    <text evidence="14">Binds 1 zinc ion per subunit.</text>
</comment>
<dbReference type="InterPro" id="IPR036144">
    <property type="entry name" value="RibA-like_sf"/>
</dbReference>
<dbReference type="NCBIfam" id="NF001591">
    <property type="entry name" value="PRK00393.1"/>
    <property type="match status" value="1"/>
</dbReference>
<dbReference type="GO" id="GO:0005525">
    <property type="term" value="F:GTP binding"/>
    <property type="evidence" value="ECO:0007669"/>
    <property type="project" value="UniProtKB-KW"/>
</dbReference>
<evidence type="ECO:0000256" key="11">
    <source>
        <dbReference type="ARBA" id="ARBA00023134"/>
    </source>
</evidence>
<gene>
    <name evidence="17" type="primary">ribB</name>
    <name evidence="14" type="synonym">ribA</name>
    <name evidence="17" type="ORF">H9786_09110</name>
</gene>
<evidence type="ECO:0000256" key="12">
    <source>
        <dbReference type="ARBA" id="ARBA00043932"/>
    </source>
</evidence>
<dbReference type="GO" id="GO:0008686">
    <property type="term" value="F:3,4-dihydroxy-2-butanone-4-phosphate synthase activity"/>
    <property type="evidence" value="ECO:0007669"/>
    <property type="project" value="UniProtKB-EC"/>
</dbReference>
<keyword evidence="8 14" id="KW-0547">Nucleotide-binding</keyword>
<evidence type="ECO:0000256" key="8">
    <source>
        <dbReference type="ARBA" id="ARBA00022741"/>
    </source>
</evidence>
<feature type="binding site" evidence="14">
    <location>
        <begin position="300"/>
        <end position="304"/>
    </location>
    <ligand>
        <name>GTP</name>
        <dbReference type="ChEBI" id="CHEBI:37565"/>
    </ligand>
</feature>
<dbReference type="InterPro" id="IPR017945">
    <property type="entry name" value="DHBP_synth_RibB-like_a/b_dom"/>
</dbReference>
<reference evidence="17" key="1">
    <citation type="journal article" date="2021" name="PeerJ">
        <title>Extensive microbial diversity within the chicken gut microbiome revealed by metagenomics and culture.</title>
        <authorList>
            <person name="Gilroy R."/>
            <person name="Ravi A."/>
            <person name="Getino M."/>
            <person name="Pursley I."/>
            <person name="Horton D.L."/>
            <person name="Alikhan N.F."/>
            <person name="Baker D."/>
            <person name="Gharbi K."/>
            <person name="Hall N."/>
            <person name="Watson M."/>
            <person name="Adriaenssens E.M."/>
            <person name="Foster-Nyarko E."/>
            <person name="Jarju S."/>
            <person name="Secka A."/>
            <person name="Antonio M."/>
            <person name="Oren A."/>
            <person name="Chaudhuri R.R."/>
            <person name="La Ragione R."/>
            <person name="Hildebrand F."/>
            <person name="Pallen M.J."/>
        </authorList>
    </citation>
    <scope>NUCLEOTIDE SEQUENCE</scope>
    <source>
        <strain evidence="17">ChiHjej13B12-24818</strain>
    </source>
</reference>
<keyword evidence="10 14" id="KW-0862">Zinc</keyword>
<dbReference type="Gene3D" id="3.90.870.10">
    <property type="entry name" value="DHBP synthase"/>
    <property type="match status" value="1"/>
</dbReference>
<feature type="binding site" evidence="14">
    <location>
        <position position="406"/>
    </location>
    <ligand>
        <name>GTP</name>
        <dbReference type="ChEBI" id="CHEBI:37565"/>
    </ligand>
</feature>
<feature type="active site" description="Nucleophile" evidence="14">
    <location>
        <position position="380"/>
    </location>
</feature>
<comment type="similarity">
    <text evidence="14">Belongs to the GTP cyclohydrolase II family.</text>
</comment>
<reference evidence="17" key="2">
    <citation type="submission" date="2021-04" db="EMBL/GenBank/DDBJ databases">
        <authorList>
            <person name="Gilroy R."/>
        </authorList>
    </citation>
    <scope>NUCLEOTIDE SEQUENCE</scope>
    <source>
        <strain evidence="17">ChiHjej13B12-24818</strain>
    </source>
</reference>
<dbReference type="Proteomes" id="UP000823823">
    <property type="component" value="Unassembled WGS sequence"/>
</dbReference>
<organism evidence="17 18">
    <name type="scientific">Candidatus Brachybacterium merdavium</name>
    <dbReference type="NCBI Taxonomy" id="2838513"/>
    <lineage>
        <taxon>Bacteria</taxon>
        <taxon>Bacillati</taxon>
        <taxon>Actinomycetota</taxon>
        <taxon>Actinomycetes</taxon>
        <taxon>Micrococcales</taxon>
        <taxon>Dermabacteraceae</taxon>
        <taxon>Brachybacterium</taxon>
    </lineage>
</organism>
<evidence type="ECO:0000256" key="2">
    <source>
        <dbReference type="ARBA" id="ARBA00002284"/>
    </source>
</evidence>
<dbReference type="SUPFAM" id="SSF142695">
    <property type="entry name" value="RibA-like"/>
    <property type="match status" value="1"/>
</dbReference>
<comment type="function">
    <text evidence="12 14">Catalyzes the conversion of GTP to 2,5-diamino-6-ribosylamino-4(3H)-pyrimidinone 5'-phosphate (DARP), formate and pyrophosphate.</text>
</comment>
<evidence type="ECO:0000256" key="10">
    <source>
        <dbReference type="ARBA" id="ARBA00022833"/>
    </source>
</evidence>
<feature type="domain" description="GTP cyclohydrolase II" evidence="16">
    <location>
        <begin position="247"/>
        <end position="421"/>
    </location>
</feature>
<dbReference type="HAMAP" id="MF_00179">
    <property type="entry name" value="RibA"/>
    <property type="match status" value="1"/>
</dbReference>
<comment type="catalytic activity">
    <reaction evidence="13 14">
        <text>GTP + 4 H2O = 2,5-diamino-6-hydroxy-4-(5-phosphoribosylamino)-pyrimidine + formate + 2 phosphate + 3 H(+)</text>
        <dbReference type="Rhea" id="RHEA:23704"/>
        <dbReference type="ChEBI" id="CHEBI:15377"/>
        <dbReference type="ChEBI" id="CHEBI:15378"/>
        <dbReference type="ChEBI" id="CHEBI:15740"/>
        <dbReference type="ChEBI" id="CHEBI:37565"/>
        <dbReference type="ChEBI" id="CHEBI:43474"/>
        <dbReference type="ChEBI" id="CHEBI:58614"/>
        <dbReference type="EC" id="3.5.4.25"/>
    </reaction>
</comment>
<feature type="compositionally biased region" description="Low complexity" evidence="15">
    <location>
        <begin position="216"/>
        <end position="232"/>
    </location>
</feature>
<keyword evidence="6 14" id="KW-0686">Riboflavin biosynthesis</keyword>
<feature type="active site" description="Proton acceptor" evidence="14">
    <location>
        <position position="378"/>
    </location>
</feature>
<evidence type="ECO:0000313" key="17">
    <source>
        <dbReference type="EMBL" id="HJB10670.1"/>
    </source>
</evidence>
<evidence type="ECO:0000256" key="4">
    <source>
        <dbReference type="ARBA" id="ARBA00004904"/>
    </source>
</evidence>
<dbReference type="Gene3D" id="3.40.50.10990">
    <property type="entry name" value="GTP cyclohydrolase II"/>
    <property type="match status" value="1"/>
</dbReference>
<name>A0A9D2RNZ1_9MICO</name>
<dbReference type="GO" id="GO:0009231">
    <property type="term" value="P:riboflavin biosynthetic process"/>
    <property type="evidence" value="ECO:0007669"/>
    <property type="project" value="UniProtKB-UniRule"/>
</dbReference>
<evidence type="ECO:0000256" key="1">
    <source>
        <dbReference type="ARBA" id="ARBA00000141"/>
    </source>
</evidence>
<dbReference type="CDD" id="cd00641">
    <property type="entry name" value="GTP_cyclohydro2"/>
    <property type="match status" value="1"/>
</dbReference>
<dbReference type="NCBIfam" id="TIGR00505">
    <property type="entry name" value="ribA"/>
    <property type="match status" value="1"/>
</dbReference>
<keyword evidence="17" id="KW-0456">Lyase</keyword>
<evidence type="ECO:0000256" key="15">
    <source>
        <dbReference type="SAM" id="MobiDB-lite"/>
    </source>
</evidence>
<dbReference type="FunFam" id="3.40.50.10990:FF:000001">
    <property type="entry name" value="Riboflavin biosynthesis protein RibBA"/>
    <property type="match status" value="1"/>
</dbReference>
<dbReference type="InterPro" id="IPR000926">
    <property type="entry name" value="RibA"/>
</dbReference>
<feature type="binding site" evidence="14">
    <location>
        <position position="305"/>
    </location>
    <ligand>
        <name>Zn(2+)</name>
        <dbReference type="ChEBI" id="CHEBI:29105"/>
        <note>catalytic</note>
    </ligand>
</feature>
<evidence type="ECO:0000256" key="13">
    <source>
        <dbReference type="ARBA" id="ARBA00049295"/>
    </source>
</evidence>
<dbReference type="NCBIfam" id="TIGR00506">
    <property type="entry name" value="ribB"/>
    <property type="match status" value="1"/>
</dbReference>
<dbReference type="GO" id="GO:0008270">
    <property type="term" value="F:zinc ion binding"/>
    <property type="evidence" value="ECO:0007669"/>
    <property type="project" value="UniProtKB-UniRule"/>
</dbReference>
<dbReference type="InterPro" id="IPR000422">
    <property type="entry name" value="DHBP_synthase_RibB"/>
</dbReference>
<evidence type="ECO:0000256" key="5">
    <source>
        <dbReference type="ARBA" id="ARBA00005520"/>
    </source>
</evidence>
<feature type="binding site" evidence="14">
    <location>
        <position position="366"/>
    </location>
    <ligand>
        <name>GTP</name>
        <dbReference type="ChEBI" id="CHEBI:37565"/>
    </ligand>
</feature>
<feature type="region of interest" description="Disordered" evidence="15">
    <location>
        <begin position="447"/>
        <end position="498"/>
    </location>
</feature>
<feature type="region of interest" description="Disordered" evidence="15">
    <location>
        <begin position="204"/>
        <end position="239"/>
    </location>
</feature>
<accession>A0A9D2RNZ1</accession>
<feature type="binding site" evidence="14">
    <location>
        <position position="401"/>
    </location>
    <ligand>
        <name>GTP</name>
        <dbReference type="ChEBI" id="CHEBI:37565"/>
    </ligand>
</feature>
<evidence type="ECO:0000259" key="16">
    <source>
        <dbReference type="Pfam" id="PF00925"/>
    </source>
</evidence>
<comment type="pathway">
    <text evidence="4">Cofactor biosynthesis; riboflavin biosynthesis; 2-hydroxy-3-oxobutyl phosphate from D-ribulose 5-phosphate: step 1/1.</text>
</comment>
<dbReference type="PANTHER" id="PTHR21327">
    <property type="entry name" value="GTP CYCLOHYDROLASE II-RELATED"/>
    <property type="match status" value="1"/>
</dbReference>
<feature type="binding site" evidence="14">
    <location>
        <position position="321"/>
    </location>
    <ligand>
        <name>GTP</name>
        <dbReference type="ChEBI" id="CHEBI:37565"/>
    </ligand>
</feature>
<sequence length="498" mass="52683">MNPIHLDPLDRALDALTAGQPVVVVDDENRENEGDLIFPAVAATEQLLAFTVRYSSGIICVSLPGDRLEELELPQMVTPNADPKGTAFTVSVDAAVGVSTGISAADRALTLRLLAGADTGPEDLTRPGHIFPLRARPAGVLERRGHTEAGVDLMVLAGQPRAGALVELVHDDGTMMRVPALRTFADRHDLAMISIEQIAARRRVTEDRPHYRDIGPDATTAPADTTSPSESSGPLSQESPLEITEAVDLPTVHGSFRALAVRERPGPLLPSAGQMMPADGAEHLVLTRGDLSTGAPVLTRVHSECVTGDVLGSRRCDCGPQLQEALARIEQEGRGVLILLRGHEGRGIGLVEKLRAYALQESGRDTVDANVELGLPVDARSFLVAAQILEALGVQSVRLLSHNPVKTEALQLGGIEVTETIDLATHPTPENLRYLTTKRDRLGHHLLGLPRQPTAGQPTGAQAAPETASGQHPVGSASSTTPQPGPHPLTIPTIGETA</sequence>
<keyword evidence="11 14" id="KW-0342">GTP-binding</keyword>
<evidence type="ECO:0000256" key="14">
    <source>
        <dbReference type="HAMAP-Rule" id="MF_00179"/>
    </source>
</evidence>
<dbReference type="Pfam" id="PF00926">
    <property type="entry name" value="DHBP_synthase"/>
    <property type="match status" value="1"/>
</dbReference>
<feature type="compositionally biased region" description="Basic and acidic residues" evidence="15">
    <location>
        <begin position="204"/>
        <end position="215"/>
    </location>
</feature>
<dbReference type="PANTHER" id="PTHR21327:SF18">
    <property type="entry name" value="3,4-DIHYDROXY-2-BUTANONE 4-PHOSPHATE SYNTHASE"/>
    <property type="match status" value="1"/>
</dbReference>
<comment type="function">
    <text evidence="2">Catalyzes the conversion of D-ribulose 5-phosphate to formate and 3,4-dihydroxy-2-butanone 4-phosphate.</text>
</comment>
<protein>
    <recommendedName>
        <fullName evidence="14">GTP cyclohydrolase-2</fullName>
        <ecNumber evidence="14">3.5.4.25</ecNumber>
    </recommendedName>
    <alternativeName>
        <fullName evidence="14">GTP cyclohydrolase II</fullName>
    </alternativeName>
</protein>
<comment type="caution">
    <text evidence="17">The sequence shown here is derived from an EMBL/GenBank/DDBJ whole genome shotgun (WGS) entry which is preliminary data.</text>
</comment>
<proteinExistence type="inferred from homology"/>
<evidence type="ECO:0000256" key="9">
    <source>
        <dbReference type="ARBA" id="ARBA00022801"/>
    </source>
</evidence>
<feature type="binding site" evidence="14">
    <location>
        <position position="318"/>
    </location>
    <ligand>
        <name>Zn(2+)</name>
        <dbReference type="ChEBI" id="CHEBI:29105"/>
        <note>catalytic</note>
    </ligand>
</feature>
<dbReference type="EC" id="3.5.4.25" evidence="14"/>
<feature type="binding site" evidence="14">
    <location>
        <position position="316"/>
    </location>
    <ligand>
        <name>Zn(2+)</name>
        <dbReference type="ChEBI" id="CHEBI:29105"/>
        <note>catalytic</note>
    </ligand>
</feature>
<evidence type="ECO:0000256" key="3">
    <source>
        <dbReference type="ARBA" id="ARBA00004853"/>
    </source>
</evidence>
<dbReference type="GO" id="GO:0005829">
    <property type="term" value="C:cytosol"/>
    <property type="evidence" value="ECO:0007669"/>
    <property type="project" value="TreeGrafter"/>
</dbReference>
<comment type="similarity">
    <text evidence="5">In the N-terminal section; belongs to the DHBP synthase family.</text>
</comment>
<dbReference type="InterPro" id="IPR032677">
    <property type="entry name" value="GTP_cyclohydro_II"/>
</dbReference>
<comment type="catalytic activity">
    <reaction evidence="1">
        <text>D-ribulose 5-phosphate = (2S)-2-hydroxy-3-oxobutyl phosphate + formate + H(+)</text>
        <dbReference type="Rhea" id="RHEA:18457"/>
        <dbReference type="ChEBI" id="CHEBI:15378"/>
        <dbReference type="ChEBI" id="CHEBI:15740"/>
        <dbReference type="ChEBI" id="CHEBI:58121"/>
        <dbReference type="ChEBI" id="CHEBI:58830"/>
        <dbReference type="EC" id="4.1.99.12"/>
    </reaction>
</comment>
<keyword evidence="7 14" id="KW-0479">Metal-binding</keyword>
<keyword evidence="9 14" id="KW-0378">Hydrolase</keyword>
<evidence type="ECO:0000313" key="18">
    <source>
        <dbReference type="Proteomes" id="UP000823823"/>
    </source>
</evidence>
<evidence type="ECO:0000256" key="7">
    <source>
        <dbReference type="ARBA" id="ARBA00022723"/>
    </source>
</evidence>
<dbReference type="SUPFAM" id="SSF55821">
    <property type="entry name" value="YrdC/RibB"/>
    <property type="match status" value="1"/>
</dbReference>
<comment type="pathway">
    <text evidence="3 14">Cofactor biosynthesis; riboflavin biosynthesis; 5-amino-6-(D-ribitylamino)uracil from GTP: step 1/4.</text>
</comment>
<evidence type="ECO:0000256" key="6">
    <source>
        <dbReference type="ARBA" id="ARBA00022619"/>
    </source>
</evidence>
<feature type="binding site" evidence="14">
    <location>
        <begin position="344"/>
        <end position="346"/>
    </location>
    <ligand>
        <name>GTP</name>
        <dbReference type="ChEBI" id="CHEBI:37565"/>
    </ligand>
</feature>
<dbReference type="EMBL" id="DWZH01000068">
    <property type="protein sequence ID" value="HJB10670.1"/>
    <property type="molecule type" value="Genomic_DNA"/>
</dbReference>
<dbReference type="GO" id="GO:0003935">
    <property type="term" value="F:GTP cyclohydrolase II activity"/>
    <property type="evidence" value="ECO:0007669"/>
    <property type="project" value="UniProtKB-UniRule"/>
</dbReference>
<dbReference type="Pfam" id="PF00925">
    <property type="entry name" value="GTP_cyclohydro2"/>
    <property type="match status" value="1"/>
</dbReference>
<dbReference type="AlphaFoldDB" id="A0A9D2RNZ1"/>